<proteinExistence type="predicted"/>
<accession>A0ABS5L600</accession>
<organism evidence="1 2">
    <name type="scientific">Catenulispora pinistramenti</name>
    <dbReference type="NCBI Taxonomy" id="2705254"/>
    <lineage>
        <taxon>Bacteria</taxon>
        <taxon>Bacillati</taxon>
        <taxon>Actinomycetota</taxon>
        <taxon>Actinomycetes</taxon>
        <taxon>Catenulisporales</taxon>
        <taxon>Catenulisporaceae</taxon>
        <taxon>Catenulispora</taxon>
    </lineage>
</organism>
<dbReference type="EMBL" id="JAAFYZ010000285">
    <property type="protein sequence ID" value="MBS2553781.1"/>
    <property type="molecule type" value="Genomic_DNA"/>
</dbReference>
<feature type="non-terminal residue" evidence="1">
    <location>
        <position position="1"/>
    </location>
</feature>
<keyword evidence="2" id="KW-1185">Reference proteome</keyword>
<reference evidence="1 2" key="1">
    <citation type="submission" date="2020-02" db="EMBL/GenBank/DDBJ databases">
        <title>Acidophilic actinobacteria isolated from forest soil.</title>
        <authorList>
            <person name="Golinska P."/>
        </authorList>
    </citation>
    <scope>NUCLEOTIDE SEQUENCE [LARGE SCALE GENOMIC DNA]</scope>
    <source>
        <strain evidence="1 2">NL8</strain>
    </source>
</reference>
<protein>
    <submittedName>
        <fullName evidence="1">Uncharacterized protein</fullName>
    </submittedName>
</protein>
<dbReference type="Proteomes" id="UP000730482">
    <property type="component" value="Unassembled WGS sequence"/>
</dbReference>
<gene>
    <name evidence="1" type="ORF">KGQ19_43705</name>
</gene>
<comment type="caution">
    <text evidence="1">The sequence shown here is derived from an EMBL/GenBank/DDBJ whole genome shotgun (WGS) entry which is preliminary data.</text>
</comment>
<name>A0ABS5L600_9ACTN</name>
<dbReference type="RefSeq" id="WP_212020684.1">
    <property type="nucleotide sequence ID" value="NZ_JAAFYZ010000285.1"/>
</dbReference>
<sequence>AKPPPPGAGGTVTCVSGNAVEGVWVQADQGSGFAAWQPTVSNGSTARYSLSLPLYENYSLHVGCGGTPANWGWTVTTQDVGGNSNNFLCYDVQGEQSTGYCTLP</sequence>
<evidence type="ECO:0000313" key="1">
    <source>
        <dbReference type="EMBL" id="MBS2553781.1"/>
    </source>
</evidence>
<evidence type="ECO:0000313" key="2">
    <source>
        <dbReference type="Proteomes" id="UP000730482"/>
    </source>
</evidence>